<sequence>MLDCQRDKFFLPEGVPYLNCAYMSPMMIKVEEKGIEGMQKKRFPYQVSPQDFFSDTDELRNLFAEIIDAPEANRIVVIPSVSYGMATVTRNLKMSKGDEVIVAGEQFPSNVYPWMNACRNQGAELKIIAPPELAEGRGKKWNENILEAISSKTKLVAISHCHWADGTIFELKKIRQRTREVGALLVIDGTQSVGAFSFSVKQIEPDALVCAGYKWLMGPYSIGLAYYGPHFDNGSPVEENWINRFESEDFTNLINYQENYQPGALRYEVGEHSNFILVPMLKAALKQIIKWQVPEISGYCTQLTREAITILRNKGYLIEDDAYRSPHLFGVRFKEKTSFEKTQALLQQHKVSVSVRGTSIRISPNVYNNFDDISVLLKCFE</sequence>
<proteinExistence type="predicted"/>
<dbReference type="InterPro" id="IPR000192">
    <property type="entry name" value="Aminotrans_V_dom"/>
</dbReference>
<name>A0ABZ0INU7_9BACT</name>
<evidence type="ECO:0000259" key="2">
    <source>
        <dbReference type="Pfam" id="PF00266"/>
    </source>
</evidence>
<evidence type="ECO:0000313" key="3">
    <source>
        <dbReference type="EMBL" id="WOK06128.1"/>
    </source>
</evidence>
<dbReference type="PANTHER" id="PTHR43586">
    <property type="entry name" value="CYSTEINE DESULFURASE"/>
    <property type="match status" value="1"/>
</dbReference>
<dbReference type="Proteomes" id="UP001302349">
    <property type="component" value="Chromosome"/>
</dbReference>
<protein>
    <submittedName>
        <fullName evidence="3">Aminotransferase class V-fold PLP-dependent enzyme</fullName>
    </submittedName>
</protein>
<dbReference type="EMBL" id="CP136051">
    <property type="protein sequence ID" value="WOK06128.1"/>
    <property type="molecule type" value="Genomic_DNA"/>
</dbReference>
<organism evidence="3 4">
    <name type="scientific">Imperialibacter roseus</name>
    <dbReference type="NCBI Taxonomy" id="1324217"/>
    <lineage>
        <taxon>Bacteria</taxon>
        <taxon>Pseudomonadati</taxon>
        <taxon>Bacteroidota</taxon>
        <taxon>Cytophagia</taxon>
        <taxon>Cytophagales</taxon>
        <taxon>Flammeovirgaceae</taxon>
        <taxon>Imperialibacter</taxon>
    </lineage>
</organism>
<dbReference type="RefSeq" id="WP_317488865.1">
    <property type="nucleotide sequence ID" value="NZ_CP136051.1"/>
</dbReference>
<gene>
    <name evidence="3" type="ORF">RT717_23920</name>
</gene>
<evidence type="ECO:0000256" key="1">
    <source>
        <dbReference type="ARBA" id="ARBA00022898"/>
    </source>
</evidence>
<keyword evidence="3" id="KW-0032">Aminotransferase</keyword>
<dbReference type="InterPro" id="IPR015424">
    <property type="entry name" value="PyrdxlP-dep_Trfase"/>
</dbReference>
<keyword evidence="3" id="KW-0808">Transferase</keyword>
<dbReference type="InterPro" id="IPR015422">
    <property type="entry name" value="PyrdxlP-dep_Trfase_small"/>
</dbReference>
<accession>A0ABZ0INU7</accession>
<dbReference type="InterPro" id="IPR015421">
    <property type="entry name" value="PyrdxlP-dep_Trfase_major"/>
</dbReference>
<evidence type="ECO:0000313" key="4">
    <source>
        <dbReference type="Proteomes" id="UP001302349"/>
    </source>
</evidence>
<keyword evidence="1" id="KW-0663">Pyridoxal phosphate</keyword>
<dbReference type="SUPFAM" id="SSF53383">
    <property type="entry name" value="PLP-dependent transferases"/>
    <property type="match status" value="1"/>
</dbReference>
<keyword evidence="4" id="KW-1185">Reference proteome</keyword>
<dbReference type="PANTHER" id="PTHR43586:SF15">
    <property type="entry name" value="BLR3095 PROTEIN"/>
    <property type="match status" value="1"/>
</dbReference>
<dbReference type="Gene3D" id="3.40.640.10">
    <property type="entry name" value="Type I PLP-dependent aspartate aminotransferase-like (Major domain)"/>
    <property type="match status" value="1"/>
</dbReference>
<reference evidence="3 4" key="1">
    <citation type="journal article" date="2023" name="Microbiol. Resour. Announc.">
        <title>Complete Genome Sequence of Imperialibacter roseus strain P4T.</title>
        <authorList>
            <person name="Tizabi D.R."/>
            <person name="Bachvaroff T."/>
            <person name="Hill R.T."/>
        </authorList>
    </citation>
    <scope>NUCLEOTIDE SEQUENCE [LARGE SCALE GENOMIC DNA]</scope>
    <source>
        <strain evidence="3 4">P4T</strain>
    </source>
</reference>
<dbReference type="Gene3D" id="3.90.1150.10">
    <property type="entry name" value="Aspartate Aminotransferase, domain 1"/>
    <property type="match status" value="1"/>
</dbReference>
<dbReference type="Pfam" id="PF00266">
    <property type="entry name" value="Aminotran_5"/>
    <property type="match status" value="1"/>
</dbReference>
<dbReference type="GO" id="GO:0008483">
    <property type="term" value="F:transaminase activity"/>
    <property type="evidence" value="ECO:0007669"/>
    <property type="project" value="UniProtKB-KW"/>
</dbReference>
<feature type="domain" description="Aminotransferase class V" evidence="2">
    <location>
        <begin position="54"/>
        <end position="358"/>
    </location>
</feature>